<dbReference type="GO" id="GO:0032259">
    <property type="term" value="P:methylation"/>
    <property type="evidence" value="ECO:0007669"/>
    <property type="project" value="UniProtKB-KW"/>
</dbReference>
<protein>
    <recommendedName>
        <fullName evidence="4">Methyltransferase</fullName>
        <ecNumber evidence="4">2.1.1.-</ecNumber>
    </recommendedName>
</protein>
<dbReference type="Proteomes" id="UP000249396">
    <property type="component" value="Unassembled WGS sequence"/>
</dbReference>
<keyword evidence="6" id="KW-0378">Hydrolase</keyword>
<dbReference type="InterPro" id="IPR002941">
    <property type="entry name" value="DNA_methylase_N4/N6"/>
</dbReference>
<evidence type="ECO:0000256" key="1">
    <source>
        <dbReference type="ARBA" id="ARBA00006594"/>
    </source>
</evidence>
<dbReference type="GO" id="GO:0004519">
    <property type="term" value="F:endonuclease activity"/>
    <property type="evidence" value="ECO:0007669"/>
    <property type="project" value="UniProtKB-KW"/>
</dbReference>
<feature type="domain" description="DNA methylase N-4/N-6" evidence="5">
    <location>
        <begin position="58"/>
        <end position="285"/>
    </location>
</feature>
<dbReference type="Gene3D" id="3.40.50.150">
    <property type="entry name" value="Vaccinia Virus protein VP39"/>
    <property type="match status" value="1"/>
</dbReference>
<dbReference type="GO" id="GO:0005737">
    <property type="term" value="C:cytoplasm"/>
    <property type="evidence" value="ECO:0007669"/>
    <property type="project" value="TreeGrafter"/>
</dbReference>
<dbReference type="InterPro" id="IPR001091">
    <property type="entry name" value="RM_Methyltransferase"/>
</dbReference>
<dbReference type="EMBL" id="QJPH01000164">
    <property type="protein sequence ID" value="PZN84131.1"/>
    <property type="molecule type" value="Genomic_DNA"/>
</dbReference>
<dbReference type="CDD" id="cd02440">
    <property type="entry name" value="AdoMet_MTases"/>
    <property type="match status" value="1"/>
</dbReference>
<comment type="caution">
    <text evidence="6">The sequence shown here is derived from an EMBL/GenBank/DDBJ whole genome shotgun (WGS) entry which is preliminary data.</text>
</comment>
<dbReference type="AlphaFoldDB" id="A0A2W4RJQ2"/>
<keyword evidence="2" id="KW-0489">Methyltransferase</keyword>
<dbReference type="PANTHER" id="PTHR13370:SF24">
    <property type="entry name" value="TYPE III RESTRICTION-MODIFICATION ENZYME STYLTI MOD SUBUNIT"/>
    <property type="match status" value="1"/>
</dbReference>
<evidence type="ECO:0000313" key="7">
    <source>
        <dbReference type="Proteomes" id="UP000249396"/>
    </source>
</evidence>
<dbReference type="InterPro" id="IPR002052">
    <property type="entry name" value="DNA_methylase_N6_adenine_CS"/>
</dbReference>
<dbReference type="GO" id="GO:0003677">
    <property type="term" value="F:DNA binding"/>
    <property type="evidence" value="ECO:0007669"/>
    <property type="project" value="InterPro"/>
</dbReference>
<dbReference type="PANTHER" id="PTHR13370">
    <property type="entry name" value="RNA METHYLASE-RELATED"/>
    <property type="match status" value="1"/>
</dbReference>
<evidence type="ECO:0000256" key="4">
    <source>
        <dbReference type="RuleBase" id="RU362026"/>
    </source>
</evidence>
<dbReference type="InterPro" id="IPR029063">
    <property type="entry name" value="SAM-dependent_MTases_sf"/>
</dbReference>
<keyword evidence="3" id="KW-0808">Transferase</keyword>
<reference evidence="6 7" key="1">
    <citation type="journal article" date="2018" name="Aquat. Microb. Ecol.">
        <title>Gammaproteobacterial methanotrophs dominate.</title>
        <authorList>
            <person name="Rissanen A.J."/>
            <person name="Saarenheimo J."/>
            <person name="Tiirola M."/>
            <person name="Peura S."/>
            <person name="Aalto S.L."/>
            <person name="Karvinen A."/>
            <person name="Nykanen H."/>
        </authorList>
    </citation>
    <scope>NUCLEOTIDE SEQUENCE [LARGE SCALE GENOMIC DNA]</scope>
    <source>
        <strain evidence="6">AMbin10</strain>
    </source>
</reference>
<dbReference type="EC" id="2.1.1.-" evidence="4"/>
<dbReference type="SUPFAM" id="SSF53335">
    <property type="entry name" value="S-adenosyl-L-methionine-dependent methyltransferases"/>
    <property type="match status" value="1"/>
</dbReference>
<proteinExistence type="inferred from homology"/>
<keyword evidence="6" id="KW-0540">Nuclease</keyword>
<dbReference type="GO" id="GO:0008170">
    <property type="term" value="F:N-methyltransferase activity"/>
    <property type="evidence" value="ECO:0007669"/>
    <property type="project" value="InterPro"/>
</dbReference>
<dbReference type="Pfam" id="PF01555">
    <property type="entry name" value="N6_N4_Mtase"/>
    <property type="match status" value="1"/>
</dbReference>
<evidence type="ECO:0000256" key="3">
    <source>
        <dbReference type="ARBA" id="ARBA00022679"/>
    </source>
</evidence>
<keyword evidence="6" id="KW-0255">Endonuclease</keyword>
<evidence type="ECO:0000256" key="2">
    <source>
        <dbReference type="ARBA" id="ARBA00022603"/>
    </source>
</evidence>
<organism evidence="6 7">
    <name type="scientific">Candidatus Methylumidiphilus alinenensis</name>
    <dbReference type="NCBI Taxonomy" id="2202197"/>
    <lineage>
        <taxon>Bacteria</taxon>
        <taxon>Pseudomonadati</taxon>
        <taxon>Pseudomonadota</taxon>
        <taxon>Gammaproteobacteria</taxon>
        <taxon>Methylococcales</taxon>
        <taxon>Candidatus Methylumidiphilus</taxon>
    </lineage>
</organism>
<accession>A0A2W4RJQ2</accession>
<evidence type="ECO:0000313" key="6">
    <source>
        <dbReference type="EMBL" id="PZN84131.1"/>
    </source>
</evidence>
<sequence length="315" mass="36241">MEQLSLLEFNDIRRPTKGKELTFESVSKGFQLQYEHPNGKLYQGNSIDWLASLDDASVDLVFADPPYNIKKADWDSFESQEHYIAWSIQWISQASRVLKPTGSLYVCGFSEILADLKHPASKYFKHCRWLIWHYKNKANLGSDWGRSHESIIHFRKSDVTQLNIDDVRTPYGAHTLKYPSHPQAETSAYGKGANKQRENWTPHPKGAKPKDVIDIPTTCNGMGEKTPHPTQKPEELLRKFVLASSNEGDVVIDPFSGSGTTVVVAEQLNRRWMGCDLDAQYNQWAIERLENVRRMSKEEWIAFDRKTAERRESIR</sequence>
<gene>
    <name evidence="6" type="ORF">DM484_03300</name>
</gene>
<dbReference type="PRINTS" id="PR00508">
    <property type="entry name" value="S21N4MTFRASE"/>
</dbReference>
<name>A0A2W4RJQ2_9GAMM</name>
<comment type="similarity">
    <text evidence="1 4">Belongs to the N(4)/N(6)-methyltransferase family.</text>
</comment>
<dbReference type="PROSITE" id="PS00092">
    <property type="entry name" value="N6_MTASE"/>
    <property type="match status" value="1"/>
</dbReference>
<evidence type="ECO:0000259" key="5">
    <source>
        <dbReference type="Pfam" id="PF01555"/>
    </source>
</evidence>